<evidence type="ECO:0000259" key="2">
    <source>
        <dbReference type="Pfam" id="PF08239"/>
    </source>
</evidence>
<reference evidence="3 6" key="2">
    <citation type="submission" date="2023-11" db="EMBL/GenBank/DDBJ databases">
        <title>MicrobeMod: A computational toolkit for identifying prokaryotic methylation and restriction-modification with nanopore sequencing.</title>
        <authorList>
            <person name="Crits-Christoph A."/>
            <person name="Kang S.C."/>
            <person name="Lee H."/>
            <person name="Ostrov N."/>
        </authorList>
    </citation>
    <scope>NUCLEOTIDE SEQUENCE [LARGE SCALE GENOMIC DNA]</scope>
    <source>
        <strain evidence="3 6">ATCC BAA-571</strain>
    </source>
</reference>
<dbReference type="Proteomes" id="UP000182413">
    <property type="component" value="Unassembled WGS sequence"/>
</dbReference>
<evidence type="ECO:0000313" key="5">
    <source>
        <dbReference type="Proteomes" id="UP000182413"/>
    </source>
</evidence>
<gene>
    <name evidence="4" type="ORF">SAMN05216575_10559</name>
    <name evidence="3" type="ORF">SIM71_17035</name>
</gene>
<name>A0A1G7HDG4_9GAMM</name>
<feature type="domain" description="SH3b" evidence="2">
    <location>
        <begin position="293"/>
        <end position="343"/>
    </location>
</feature>
<organism evidence="4 5">
    <name type="scientific">Ectopseudomonas alcaliphila</name>
    <dbReference type="NCBI Taxonomy" id="101564"/>
    <lineage>
        <taxon>Bacteria</taxon>
        <taxon>Pseudomonadati</taxon>
        <taxon>Pseudomonadota</taxon>
        <taxon>Gammaproteobacteria</taxon>
        <taxon>Pseudomonadales</taxon>
        <taxon>Pseudomonadaceae</taxon>
        <taxon>Ectopseudomonas</taxon>
    </lineage>
</organism>
<proteinExistence type="predicted"/>
<dbReference type="OrthoDB" id="6654915at2"/>
<evidence type="ECO:0000313" key="4">
    <source>
        <dbReference type="EMBL" id="SDE98411.1"/>
    </source>
</evidence>
<protein>
    <submittedName>
        <fullName evidence="4">SH3 domain-containing protein</fullName>
    </submittedName>
</protein>
<dbReference type="Gene3D" id="2.30.30.40">
    <property type="entry name" value="SH3 Domains"/>
    <property type="match status" value="1"/>
</dbReference>
<keyword evidence="6" id="KW-1185">Reference proteome</keyword>
<evidence type="ECO:0000313" key="6">
    <source>
        <dbReference type="Proteomes" id="UP001278050"/>
    </source>
</evidence>
<reference evidence="4 5" key="1">
    <citation type="submission" date="2016-10" db="EMBL/GenBank/DDBJ databases">
        <authorList>
            <person name="de Groot N.N."/>
        </authorList>
    </citation>
    <scope>NUCLEOTIDE SEQUENCE [LARGE SCALE GENOMIC DNA]</scope>
    <source>
        <strain evidence="4 5">JCM 10630</strain>
    </source>
</reference>
<evidence type="ECO:0000256" key="1">
    <source>
        <dbReference type="SAM" id="MobiDB-lite"/>
    </source>
</evidence>
<dbReference type="Proteomes" id="UP001278050">
    <property type="component" value="Unassembled WGS sequence"/>
</dbReference>
<dbReference type="EMBL" id="FNAE01000005">
    <property type="protein sequence ID" value="SDE98411.1"/>
    <property type="molecule type" value="Genomic_DNA"/>
</dbReference>
<feature type="region of interest" description="Disordered" evidence="1">
    <location>
        <begin position="350"/>
        <end position="370"/>
    </location>
</feature>
<dbReference type="Pfam" id="PF08239">
    <property type="entry name" value="SH3_3"/>
    <property type="match status" value="1"/>
</dbReference>
<dbReference type="InterPro" id="IPR003646">
    <property type="entry name" value="SH3-like_bac-type"/>
</dbReference>
<sequence>MTGKNKDRLKQLGVVSSSEELRELMATLKNPSYLADMREQMKALANPAYLVDMREQIKAIANPTYLVDIQERMKALVNPTYLLDMQKQMKALANPAYLVDMQEQLKAIANPTYLAQMQEQLTALTNPSYLAQVREAASARMQADLSAALGSYQELVRESLLASYLVTPDDPSAVRFHLVDIEGFDSLEVGDFAELEIGPAKSVDLEIVKALADGRPETLSLPAKQRLQSVYLQIVAIWDMLLRIFNTFVAIGVLTALMSGATKPADVPKQAALLPNYERELLADSYRIVNRNGARLRAEPSKTAEVIVQLQLGLPVEVLENNGKGWFRVVAEYQGESVEGWIHLTVTTPVPTPRKTSDQAGASRHIIHST</sequence>
<dbReference type="EMBL" id="JAWXXP010000001">
    <property type="protein sequence ID" value="MDX5993777.1"/>
    <property type="molecule type" value="Genomic_DNA"/>
</dbReference>
<evidence type="ECO:0000313" key="3">
    <source>
        <dbReference type="EMBL" id="MDX5993777.1"/>
    </source>
</evidence>
<accession>A0A1G7HDG4</accession>
<dbReference type="RefSeq" id="WP_074679672.1">
    <property type="nucleotide sequence ID" value="NZ_CBCSET010000007.1"/>
</dbReference>
<dbReference type="AlphaFoldDB" id="A0A1G7HDG4"/>